<dbReference type="GO" id="GO:0016020">
    <property type="term" value="C:membrane"/>
    <property type="evidence" value="ECO:0007669"/>
    <property type="project" value="UniProtKB-SubCell"/>
</dbReference>
<dbReference type="AlphaFoldDB" id="J3M6S7"/>
<organism evidence="8">
    <name type="scientific">Oryza brachyantha</name>
    <name type="common">malo sina</name>
    <dbReference type="NCBI Taxonomy" id="4533"/>
    <lineage>
        <taxon>Eukaryota</taxon>
        <taxon>Viridiplantae</taxon>
        <taxon>Streptophyta</taxon>
        <taxon>Embryophyta</taxon>
        <taxon>Tracheophyta</taxon>
        <taxon>Spermatophyta</taxon>
        <taxon>Magnoliopsida</taxon>
        <taxon>Liliopsida</taxon>
        <taxon>Poales</taxon>
        <taxon>Poaceae</taxon>
        <taxon>BOP clade</taxon>
        <taxon>Oryzoideae</taxon>
        <taxon>Oryzeae</taxon>
        <taxon>Oryzinae</taxon>
        <taxon>Oryza</taxon>
    </lineage>
</organism>
<evidence type="ECO:0008006" key="10">
    <source>
        <dbReference type="Google" id="ProtNLM"/>
    </source>
</evidence>
<dbReference type="OMA" id="SMYTIVF"/>
<evidence type="ECO:0000256" key="3">
    <source>
        <dbReference type="ARBA" id="ARBA00022448"/>
    </source>
</evidence>
<proteinExistence type="inferred from homology"/>
<dbReference type="Gene3D" id="1.20.1250.20">
    <property type="entry name" value="MFS general substrate transporter like domains"/>
    <property type="match status" value="1"/>
</dbReference>
<dbReference type="PANTHER" id="PTHR31585:SF2">
    <property type="entry name" value="FOLATE-BIOPTERIN TRANSPORTER 7-RELATED"/>
    <property type="match status" value="1"/>
</dbReference>
<evidence type="ECO:0000313" key="8">
    <source>
        <dbReference type="EnsemblPlants" id="OB05G23010.1"/>
    </source>
</evidence>
<keyword evidence="4 7" id="KW-0812">Transmembrane</keyword>
<feature type="transmembrane region" description="Helical" evidence="7">
    <location>
        <begin position="159"/>
        <end position="182"/>
    </location>
</feature>
<reference evidence="8" key="2">
    <citation type="submission" date="2013-04" db="UniProtKB">
        <authorList>
            <consortium name="EnsemblPlants"/>
        </authorList>
    </citation>
    <scope>IDENTIFICATION</scope>
</reference>
<evidence type="ECO:0000256" key="4">
    <source>
        <dbReference type="ARBA" id="ARBA00022692"/>
    </source>
</evidence>
<evidence type="ECO:0000256" key="5">
    <source>
        <dbReference type="ARBA" id="ARBA00022989"/>
    </source>
</evidence>
<dbReference type="HOGENOM" id="CLU_018563_3_2_1"/>
<feature type="transmembrane region" description="Helical" evidence="7">
    <location>
        <begin position="400"/>
        <end position="421"/>
    </location>
</feature>
<feature type="transmembrane region" description="Helical" evidence="7">
    <location>
        <begin position="20"/>
        <end position="43"/>
    </location>
</feature>
<keyword evidence="5 7" id="KW-1133">Transmembrane helix</keyword>
<evidence type="ECO:0000256" key="7">
    <source>
        <dbReference type="SAM" id="Phobius"/>
    </source>
</evidence>
<keyword evidence="6 7" id="KW-0472">Membrane</keyword>
<dbReference type="InterPro" id="IPR039309">
    <property type="entry name" value="BT1"/>
</dbReference>
<dbReference type="eggNOG" id="ENOG502QSTI">
    <property type="taxonomic scope" value="Eukaryota"/>
</dbReference>
<evidence type="ECO:0000313" key="9">
    <source>
        <dbReference type="Proteomes" id="UP000006038"/>
    </source>
</evidence>
<keyword evidence="9" id="KW-1185">Reference proteome</keyword>
<feature type="transmembrane region" description="Helical" evidence="7">
    <location>
        <begin position="365"/>
        <end position="388"/>
    </location>
</feature>
<dbReference type="Pfam" id="PF03092">
    <property type="entry name" value="BT1"/>
    <property type="match status" value="2"/>
</dbReference>
<keyword evidence="3" id="KW-0813">Transport</keyword>
<accession>J3M6S7</accession>
<feature type="transmembrane region" description="Helical" evidence="7">
    <location>
        <begin position="217"/>
        <end position="237"/>
    </location>
</feature>
<name>J3M6S7_ORYBR</name>
<comment type="subcellular location">
    <subcellularLocation>
        <location evidence="1">Membrane</location>
        <topology evidence="1">Multi-pass membrane protein</topology>
    </subcellularLocation>
</comment>
<dbReference type="SUPFAM" id="SSF103473">
    <property type="entry name" value="MFS general substrate transporter"/>
    <property type="match status" value="1"/>
</dbReference>
<sequence>MEKEKKMEVEKVRVEATRRWVIGVGFWVQGFRLFPWLGVNFFLKDGMGVAASSLQILQASANLPMVAKPLLGLLSDAVPIRGYRRLPYVAIGDVLRDEMWCHAADPCVYSTGEGQAGAMGWLRGTGWRQWQAMAGAGWCCAVVARHCNGTRWEHALLQAISWLAIALWPAISLPVLTIFLLLSNFGASICEVANDAIVAEAGKQTTSSSGSGQLQSFAWMFGSSAGALGNLVGGIALSYFSPKIMFLFFAILLVLQFCTTVAIPESSLQLPKPDTNLSALSSIRKQIKELSCALCMPEIFWSVIWFSVSYAVIPFLLGTMFFYQTEVLRLDSSVIGLSKVFGQVALLAWSVAYNKYFKTTPARKVLSALQFLTALIMLSDVLFVQGVYRNFGIPDSMYTIVFSGLLEGLMLFKVLPFSVLVAKLCPSGCEGSVMAFVMSALALATIISGYLGVALAEFMGVSGVYSHLWSHMELSIVQFEDLNIAHGNNIEGSNNTVMFCASYKSFAFLPCAHVTN</sequence>
<dbReference type="Gramene" id="OB05G23010.1">
    <property type="protein sequence ID" value="OB05G23010.1"/>
    <property type="gene ID" value="OB05G23010"/>
</dbReference>
<dbReference type="EnsemblPlants" id="OB05G23010.1">
    <property type="protein sequence ID" value="OB05G23010.1"/>
    <property type="gene ID" value="OB05G23010"/>
</dbReference>
<feature type="transmembrane region" description="Helical" evidence="7">
    <location>
        <begin position="299"/>
        <end position="322"/>
    </location>
</feature>
<feature type="transmembrane region" description="Helical" evidence="7">
    <location>
        <begin position="433"/>
        <end position="456"/>
    </location>
</feature>
<protein>
    <recommendedName>
        <fullName evidence="10">Folate-biopterin transporter 7</fullName>
    </recommendedName>
</protein>
<evidence type="ECO:0000256" key="2">
    <source>
        <dbReference type="ARBA" id="ARBA00007015"/>
    </source>
</evidence>
<evidence type="ECO:0000256" key="6">
    <source>
        <dbReference type="ARBA" id="ARBA00023136"/>
    </source>
</evidence>
<comment type="similarity">
    <text evidence="2">Belongs to the major facilitator superfamily. Folate-biopterin transporter (TC 2.A.71) family.</text>
</comment>
<dbReference type="Proteomes" id="UP000006038">
    <property type="component" value="Chromosome 5"/>
</dbReference>
<dbReference type="InterPro" id="IPR036259">
    <property type="entry name" value="MFS_trans_sf"/>
</dbReference>
<feature type="transmembrane region" description="Helical" evidence="7">
    <location>
        <begin position="244"/>
        <end position="263"/>
    </location>
</feature>
<dbReference type="PANTHER" id="PTHR31585">
    <property type="entry name" value="FOLATE-BIOPTERIN TRANSPORTER 1, CHLOROPLASTIC"/>
    <property type="match status" value="1"/>
</dbReference>
<evidence type="ECO:0000256" key="1">
    <source>
        <dbReference type="ARBA" id="ARBA00004141"/>
    </source>
</evidence>
<reference evidence="8" key="1">
    <citation type="journal article" date="2013" name="Nat. Commun.">
        <title>Whole-genome sequencing of Oryza brachyantha reveals mechanisms underlying Oryza genome evolution.</title>
        <authorList>
            <person name="Chen J."/>
            <person name="Huang Q."/>
            <person name="Gao D."/>
            <person name="Wang J."/>
            <person name="Lang Y."/>
            <person name="Liu T."/>
            <person name="Li B."/>
            <person name="Bai Z."/>
            <person name="Luis Goicoechea J."/>
            <person name="Liang C."/>
            <person name="Chen C."/>
            <person name="Zhang W."/>
            <person name="Sun S."/>
            <person name="Liao Y."/>
            <person name="Zhang X."/>
            <person name="Yang L."/>
            <person name="Song C."/>
            <person name="Wang M."/>
            <person name="Shi J."/>
            <person name="Liu G."/>
            <person name="Liu J."/>
            <person name="Zhou H."/>
            <person name="Zhou W."/>
            <person name="Yu Q."/>
            <person name="An N."/>
            <person name="Chen Y."/>
            <person name="Cai Q."/>
            <person name="Wang B."/>
            <person name="Liu B."/>
            <person name="Min J."/>
            <person name="Huang Y."/>
            <person name="Wu H."/>
            <person name="Li Z."/>
            <person name="Zhang Y."/>
            <person name="Yin Y."/>
            <person name="Song W."/>
            <person name="Jiang J."/>
            <person name="Jackson S.A."/>
            <person name="Wing R.A."/>
            <person name="Wang J."/>
            <person name="Chen M."/>
        </authorList>
    </citation>
    <scope>NUCLEOTIDE SEQUENCE [LARGE SCALE GENOMIC DNA]</scope>
    <source>
        <strain evidence="8">cv. IRGC 101232</strain>
    </source>
</reference>